<dbReference type="Proteomes" id="UP001237642">
    <property type="component" value="Unassembled WGS sequence"/>
</dbReference>
<evidence type="ECO:0000256" key="2">
    <source>
        <dbReference type="ARBA" id="ARBA00062827"/>
    </source>
</evidence>
<accession>A0AAD8M1N2</accession>
<dbReference type="InterPro" id="IPR029045">
    <property type="entry name" value="ClpP/crotonase-like_dom_sf"/>
</dbReference>
<dbReference type="PRINTS" id="PR00127">
    <property type="entry name" value="CLPPROTEASEP"/>
</dbReference>
<dbReference type="Pfam" id="PF00574">
    <property type="entry name" value="CLP_protease"/>
    <property type="match status" value="1"/>
</dbReference>
<dbReference type="GO" id="GO:0009532">
    <property type="term" value="C:plastid stroma"/>
    <property type="evidence" value="ECO:0007669"/>
    <property type="project" value="UniProtKB-ARBA"/>
</dbReference>
<dbReference type="FunFam" id="3.90.226.10:FF:000020">
    <property type="entry name" value="ATP-dependent Clp protease proteolytic subunit"/>
    <property type="match status" value="1"/>
</dbReference>
<dbReference type="AlphaFoldDB" id="A0AAD8M1N2"/>
<evidence type="ECO:0000256" key="1">
    <source>
        <dbReference type="ARBA" id="ARBA00007039"/>
    </source>
</evidence>
<dbReference type="SUPFAM" id="SSF52096">
    <property type="entry name" value="ClpP/crotonase"/>
    <property type="match status" value="1"/>
</dbReference>
<dbReference type="Gene3D" id="3.90.226.10">
    <property type="entry name" value="2-enoyl-CoA Hydratase, Chain A, domain 1"/>
    <property type="match status" value="1"/>
</dbReference>
<organism evidence="4 5">
    <name type="scientific">Heracleum sosnowskyi</name>
    <dbReference type="NCBI Taxonomy" id="360622"/>
    <lineage>
        <taxon>Eukaryota</taxon>
        <taxon>Viridiplantae</taxon>
        <taxon>Streptophyta</taxon>
        <taxon>Embryophyta</taxon>
        <taxon>Tracheophyta</taxon>
        <taxon>Spermatophyta</taxon>
        <taxon>Magnoliopsida</taxon>
        <taxon>eudicotyledons</taxon>
        <taxon>Gunneridae</taxon>
        <taxon>Pentapetalae</taxon>
        <taxon>asterids</taxon>
        <taxon>campanulids</taxon>
        <taxon>Apiales</taxon>
        <taxon>Apiaceae</taxon>
        <taxon>Apioideae</taxon>
        <taxon>apioid superclade</taxon>
        <taxon>Tordylieae</taxon>
        <taxon>Tordyliinae</taxon>
        <taxon>Heracleum</taxon>
    </lineage>
</organism>
<reference evidence="4" key="1">
    <citation type="submission" date="2023-02" db="EMBL/GenBank/DDBJ databases">
        <title>Genome of toxic invasive species Heracleum sosnowskyi carries increased number of genes despite the absence of recent whole-genome duplications.</title>
        <authorList>
            <person name="Schelkunov M."/>
            <person name="Shtratnikova V."/>
            <person name="Makarenko M."/>
            <person name="Klepikova A."/>
            <person name="Omelchenko D."/>
            <person name="Novikova G."/>
            <person name="Obukhova E."/>
            <person name="Bogdanov V."/>
            <person name="Penin A."/>
            <person name="Logacheva M."/>
        </authorList>
    </citation>
    <scope>NUCLEOTIDE SEQUENCE</scope>
    <source>
        <strain evidence="4">Hsosn_3</strain>
        <tissue evidence="4">Leaf</tissue>
    </source>
</reference>
<comment type="subunit">
    <text evidence="2">Component of the chloroplastic Clp protease core complex which consist of at least 16 proteins: CLPP4 (3 copies), CLPP5 (3 copies), CLPR4 (2 copies), ClpP1 (1 copy), CLPP6 (1 copy), CLPR2 (1 copy), CLPT1 (1 copy), CLPT2 (1 copy) and 3 copies of CLPP3 and/or CLPR1 and/or CLPR3. The core complex is organized in two heptameric rings, one containing CLPP3,4,5,6 in a 1:2:3:1 ratio and the other CLPP1 and CLPR1,2,3,4 in a 3:1:1:1:1 ratio.</text>
</comment>
<keyword evidence="4" id="KW-0378">Hydrolase</keyword>
<reference evidence="4" key="2">
    <citation type="submission" date="2023-05" db="EMBL/GenBank/DDBJ databases">
        <authorList>
            <person name="Schelkunov M.I."/>
        </authorList>
    </citation>
    <scope>NUCLEOTIDE SEQUENCE</scope>
    <source>
        <strain evidence="4">Hsosn_3</strain>
        <tissue evidence="4">Leaf</tissue>
    </source>
</reference>
<dbReference type="PANTHER" id="PTHR10381:SF47">
    <property type="entry name" value="ATP-DEPENDENT CLP PROTEASE PROTEOLYTIC SUBUNIT-RELATED PROTEIN 4, CHLOROPLASTIC"/>
    <property type="match status" value="1"/>
</dbReference>
<evidence type="ECO:0000256" key="3">
    <source>
        <dbReference type="RuleBase" id="RU003567"/>
    </source>
</evidence>
<evidence type="ECO:0000313" key="4">
    <source>
        <dbReference type="EMBL" id="KAK1356464.1"/>
    </source>
</evidence>
<keyword evidence="5" id="KW-1185">Reference proteome</keyword>
<protein>
    <recommendedName>
        <fullName evidence="3">ATP-dependent Clp protease proteolytic subunit</fullName>
    </recommendedName>
</protein>
<dbReference type="GO" id="GO:0006515">
    <property type="term" value="P:protein quality control for misfolded or incompletely synthesized proteins"/>
    <property type="evidence" value="ECO:0007669"/>
    <property type="project" value="TreeGrafter"/>
</dbReference>
<gene>
    <name evidence="4" type="ORF">POM88_049720</name>
</gene>
<comment type="similarity">
    <text evidence="1 3">Belongs to the peptidase S14 family.</text>
</comment>
<dbReference type="InterPro" id="IPR023562">
    <property type="entry name" value="ClpP/TepA"/>
</dbReference>
<comment type="caution">
    <text evidence="4">The sequence shown here is derived from an EMBL/GenBank/DDBJ whole genome shotgun (WGS) entry which is preliminary data.</text>
</comment>
<dbReference type="GO" id="GO:0004176">
    <property type="term" value="F:ATP-dependent peptidase activity"/>
    <property type="evidence" value="ECO:0007669"/>
    <property type="project" value="InterPro"/>
</dbReference>
<dbReference type="GO" id="GO:0051117">
    <property type="term" value="F:ATPase binding"/>
    <property type="evidence" value="ECO:0007669"/>
    <property type="project" value="TreeGrafter"/>
</dbReference>
<sequence>MEVAAAATIASSSHFLPIKYSPTHSPCFSSPTTCSSLFNSKRTRPRAKASATSLSTTFLSSYTSGSVSGDFSGQKIRPLSLNPRAPCSSSPKRGVVTMVIPFSRGSAWEQPPPDLASYLYKNRIVYLGMSLVPSVTELILAEFLYLQYEDEEKPIYLYINSTGTTKGGEKLGYETEAFAIYDVMSYVKPPIFTLCVGNAWGEAALLLASGAKGNRSALPSSTIMIKQPIGRFQGQATDVNLMRKEVKNVKTELVNLYAKHIGKSPEQIEEDIRRPKYFSPSEALEYGIIDKVLYNERGSEDRGVLSDLKKAQLI</sequence>
<dbReference type="GO" id="GO:0004252">
    <property type="term" value="F:serine-type endopeptidase activity"/>
    <property type="evidence" value="ECO:0007669"/>
    <property type="project" value="InterPro"/>
</dbReference>
<keyword evidence="4" id="KW-0645">Protease</keyword>
<dbReference type="InterPro" id="IPR001907">
    <property type="entry name" value="ClpP"/>
</dbReference>
<proteinExistence type="inferred from homology"/>
<name>A0AAD8M1N2_9APIA</name>
<dbReference type="EMBL" id="JAUIZM010000011">
    <property type="protein sequence ID" value="KAK1356464.1"/>
    <property type="molecule type" value="Genomic_DNA"/>
</dbReference>
<dbReference type="CDD" id="cd07017">
    <property type="entry name" value="S14_ClpP_2"/>
    <property type="match status" value="1"/>
</dbReference>
<dbReference type="GO" id="GO:0009368">
    <property type="term" value="C:endopeptidase Clp complex"/>
    <property type="evidence" value="ECO:0007669"/>
    <property type="project" value="TreeGrafter"/>
</dbReference>
<dbReference type="PANTHER" id="PTHR10381">
    <property type="entry name" value="ATP-DEPENDENT CLP PROTEASE PROTEOLYTIC SUBUNIT"/>
    <property type="match status" value="1"/>
</dbReference>
<evidence type="ECO:0000313" key="5">
    <source>
        <dbReference type="Proteomes" id="UP001237642"/>
    </source>
</evidence>